<proteinExistence type="predicted"/>
<sequence length="91" mass="10312">MKHSTPKRRDPFEMLSEALQTGWHTLDTVPLKGDGEFLVLTVSGLVRLARNGKEFRNPRKADAYGPERMTVNSVKTGNYLGAIAWRWPEGR</sequence>
<protein>
    <submittedName>
        <fullName evidence="1">Uncharacterized protein</fullName>
    </submittedName>
</protein>
<evidence type="ECO:0000313" key="1">
    <source>
        <dbReference type="EMBL" id="SUZ32246.1"/>
    </source>
</evidence>
<name>A0A3B0MWQ6_9RHOB</name>
<evidence type="ECO:0000313" key="2">
    <source>
        <dbReference type="Proteomes" id="UP000272908"/>
    </source>
</evidence>
<dbReference type="AlphaFoldDB" id="A0A3B0MWQ6"/>
<reference evidence="2" key="1">
    <citation type="submission" date="2018-08" db="EMBL/GenBank/DDBJ databases">
        <authorList>
            <person name="Rodrigo-Torres L."/>
            <person name="Arahal R. D."/>
            <person name="Lucena T."/>
        </authorList>
    </citation>
    <scope>NUCLEOTIDE SEQUENCE [LARGE SCALE GENOMIC DNA]</scope>
    <source>
        <strain evidence="2">CECT 7235</strain>
    </source>
</reference>
<dbReference type="RefSeq" id="WP_147434193.1">
    <property type="nucleotide sequence ID" value="NZ_UIHC01000017.1"/>
</dbReference>
<dbReference type="Proteomes" id="UP000272908">
    <property type="component" value="Unassembled WGS sequence"/>
</dbReference>
<dbReference type="EMBL" id="UIHC01000017">
    <property type="protein sequence ID" value="SUZ32246.1"/>
    <property type="molecule type" value="Genomic_DNA"/>
</dbReference>
<dbReference type="OrthoDB" id="7861965at2"/>
<accession>A0A3B0MWQ6</accession>
<keyword evidence="2" id="KW-1185">Reference proteome</keyword>
<gene>
    <name evidence="1" type="ORF">ROE7235_02001</name>
</gene>
<organism evidence="1 2">
    <name type="scientific">Roseinatronobacter ekhonensis</name>
    <dbReference type="NCBI Taxonomy" id="254356"/>
    <lineage>
        <taxon>Bacteria</taxon>
        <taxon>Pseudomonadati</taxon>
        <taxon>Pseudomonadota</taxon>
        <taxon>Alphaproteobacteria</taxon>
        <taxon>Rhodobacterales</taxon>
        <taxon>Paracoccaceae</taxon>
        <taxon>Roseinatronobacter</taxon>
    </lineage>
</organism>